<dbReference type="Gene3D" id="3.40.50.150">
    <property type="entry name" value="Vaccinia Virus protein VP39"/>
    <property type="match status" value="1"/>
</dbReference>
<dbReference type="InterPro" id="IPR013216">
    <property type="entry name" value="Methyltransf_11"/>
</dbReference>
<evidence type="ECO:0000259" key="1">
    <source>
        <dbReference type="Pfam" id="PF08241"/>
    </source>
</evidence>
<organism evidence="2">
    <name type="scientific">Leptolyngbya boryana CZ1</name>
    <dbReference type="NCBI Taxonomy" id="3060204"/>
    <lineage>
        <taxon>Bacteria</taxon>
        <taxon>Bacillati</taxon>
        <taxon>Cyanobacteriota</taxon>
        <taxon>Cyanophyceae</taxon>
        <taxon>Leptolyngbyales</taxon>
        <taxon>Leptolyngbyaceae</taxon>
        <taxon>Leptolyngbya group</taxon>
        <taxon>Leptolyngbya</taxon>
    </lineage>
</organism>
<proteinExistence type="predicted"/>
<dbReference type="GO" id="GO:0032259">
    <property type="term" value="P:methylation"/>
    <property type="evidence" value="ECO:0007669"/>
    <property type="project" value="UniProtKB-KW"/>
</dbReference>
<dbReference type="AlphaFoldDB" id="A0AA96X2I9"/>
<dbReference type="RefSeq" id="WP_316426481.1">
    <property type="nucleotide sequence ID" value="NZ_CP130144.1"/>
</dbReference>
<keyword evidence="2" id="KW-0489">Methyltransferase</keyword>
<name>A0AA96X2I9_LEPBY</name>
<feature type="domain" description="Methyltransferase type 11" evidence="1">
    <location>
        <begin position="59"/>
        <end position="129"/>
    </location>
</feature>
<evidence type="ECO:0000313" key="2">
    <source>
        <dbReference type="EMBL" id="WNZ44360.1"/>
    </source>
</evidence>
<dbReference type="EMBL" id="CP130144">
    <property type="protein sequence ID" value="WNZ44360.1"/>
    <property type="molecule type" value="Genomic_DNA"/>
</dbReference>
<keyword evidence="2" id="KW-0808">Transferase</keyword>
<accession>A0AA96X2I9</accession>
<sequence length="210" mass="23987">MDLKSLLGRAQGKISNQTDKIRAVFVASQATEKAEEPVEIKPITEFDPTKYPRKLNLGCGFDIREGYLNVDFQAFHNPDLVADIRKLEMLPSDFYEEVIAQDCLEHFPRCDTQPALAEWSRLLKSGGVLKLRVPNLLGLLELFTWKDKQSIADQEMLVQCLFGTQAYNGDWHLTGFTQTLLSHYLTEAGFGNLQFSDRDHWLFEIVCTKN</sequence>
<reference evidence="2" key="1">
    <citation type="journal article" date="2023" name="Plants (Basel)">
        <title>Genomic Analysis of Leptolyngbya boryana CZ1 Reveals Efficient Carbon Fixation Modules.</title>
        <authorList>
            <person name="Bai X."/>
            <person name="Wang H."/>
            <person name="Cheng W."/>
            <person name="Wang J."/>
            <person name="Ma M."/>
            <person name="Hu H."/>
            <person name="Song Z."/>
            <person name="Ma H."/>
            <person name="Fan Y."/>
            <person name="Du C."/>
            <person name="Xu J."/>
        </authorList>
    </citation>
    <scope>NUCLEOTIDE SEQUENCE</scope>
    <source>
        <strain evidence="2">CZ1</strain>
    </source>
</reference>
<dbReference type="Pfam" id="PF08241">
    <property type="entry name" value="Methyltransf_11"/>
    <property type="match status" value="1"/>
</dbReference>
<dbReference type="SUPFAM" id="SSF53335">
    <property type="entry name" value="S-adenosyl-L-methionine-dependent methyltransferases"/>
    <property type="match status" value="1"/>
</dbReference>
<gene>
    <name evidence="2" type="ORF">Q2T42_21375</name>
</gene>
<reference evidence="2" key="2">
    <citation type="submission" date="2023-07" db="EMBL/GenBank/DDBJ databases">
        <authorList>
            <person name="Bai X.-H."/>
            <person name="Wang H.-H."/>
            <person name="Wang J."/>
            <person name="Ma M.-Y."/>
            <person name="Hu H.-H."/>
            <person name="Song Z.-L."/>
            <person name="Ma H.-G."/>
            <person name="Fan Y."/>
            <person name="Du C.-Y."/>
            <person name="Xu J.-C."/>
        </authorList>
    </citation>
    <scope>NUCLEOTIDE SEQUENCE</scope>
    <source>
        <strain evidence="2">CZ1</strain>
    </source>
</reference>
<dbReference type="InterPro" id="IPR029063">
    <property type="entry name" value="SAM-dependent_MTases_sf"/>
</dbReference>
<protein>
    <submittedName>
        <fullName evidence="2">Methyltransferase domain-containing protein</fullName>
    </submittedName>
</protein>
<dbReference type="GO" id="GO:0008757">
    <property type="term" value="F:S-adenosylmethionine-dependent methyltransferase activity"/>
    <property type="evidence" value="ECO:0007669"/>
    <property type="project" value="InterPro"/>
</dbReference>